<name>A0A3E0JUR2_9BACI</name>
<reference evidence="2 3" key="1">
    <citation type="submission" date="2018-03" db="EMBL/GenBank/DDBJ databases">
        <authorList>
            <person name="Keele B.F."/>
        </authorList>
    </citation>
    <scope>NUCLEOTIDE SEQUENCE [LARGE SCALE GENOMIC DNA]</scope>
    <source>
        <strain evidence="2">ZCTH4_d</strain>
    </source>
</reference>
<accession>A0A3E0JUR2</accession>
<proteinExistence type="predicted"/>
<dbReference type="Proteomes" id="UP000257014">
    <property type="component" value="Unassembled WGS sequence"/>
</dbReference>
<organism evidence="2 3">
    <name type="scientific">Caldibacillus debilis</name>
    <dbReference type="NCBI Taxonomy" id="301148"/>
    <lineage>
        <taxon>Bacteria</taxon>
        <taxon>Bacillati</taxon>
        <taxon>Bacillota</taxon>
        <taxon>Bacilli</taxon>
        <taxon>Bacillales</taxon>
        <taxon>Bacillaceae</taxon>
        <taxon>Caldibacillus</taxon>
    </lineage>
</organism>
<evidence type="ECO:0000313" key="2">
    <source>
        <dbReference type="EMBL" id="REJ23794.1"/>
    </source>
</evidence>
<feature type="region of interest" description="Disordered" evidence="1">
    <location>
        <begin position="76"/>
        <end position="110"/>
    </location>
</feature>
<gene>
    <name evidence="2" type="ORF">C6P37_16655</name>
</gene>
<sequence>MASLPFRSHGRPLKMAAAGFFTERRRWVARGITRTGVSVLADGKKGSARFDGHFPHRWGKGKEECRCPHSRENFSRRAIPSRTGRDSLRRIRLPDRETPSRRIRLPPLLR</sequence>
<comment type="caution">
    <text evidence="2">The sequence shown here is derived from an EMBL/GenBank/DDBJ whole genome shotgun (WGS) entry which is preliminary data.</text>
</comment>
<evidence type="ECO:0000313" key="3">
    <source>
        <dbReference type="Proteomes" id="UP000257014"/>
    </source>
</evidence>
<feature type="compositionally biased region" description="Basic and acidic residues" evidence="1">
    <location>
        <begin position="83"/>
        <end position="100"/>
    </location>
</feature>
<evidence type="ECO:0000256" key="1">
    <source>
        <dbReference type="SAM" id="MobiDB-lite"/>
    </source>
</evidence>
<dbReference type="AlphaFoldDB" id="A0A3E0JUR2"/>
<dbReference type="EMBL" id="QEWE01000045">
    <property type="protein sequence ID" value="REJ23794.1"/>
    <property type="molecule type" value="Genomic_DNA"/>
</dbReference>
<protein>
    <submittedName>
        <fullName evidence="2">Uncharacterized protein</fullName>
    </submittedName>
</protein>